<organism evidence="1 2">
    <name type="scientific">Melia azedarach</name>
    <name type="common">Chinaberry tree</name>
    <dbReference type="NCBI Taxonomy" id="155640"/>
    <lineage>
        <taxon>Eukaryota</taxon>
        <taxon>Viridiplantae</taxon>
        <taxon>Streptophyta</taxon>
        <taxon>Embryophyta</taxon>
        <taxon>Tracheophyta</taxon>
        <taxon>Spermatophyta</taxon>
        <taxon>Magnoliopsida</taxon>
        <taxon>eudicotyledons</taxon>
        <taxon>Gunneridae</taxon>
        <taxon>Pentapetalae</taxon>
        <taxon>rosids</taxon>
        <taxon>malvids</taxon>
        <taxon>Sapindales</taxon>
        <taxon>Meliaceae</taxon>
        <taxon>Melia</taxon>
    </lineage>
</organism>
<accession>A0ACC1Y6A8</accession>
<reference evidence="1 2" key="1">
    <citation type="journal article" date="2023" name="Science">
        <title>Complex scaffold remodeling in plant triterpene biosynthesis.</title>
        <authorList>
            <person name="De La Pena R."/>
            <person name="Hodgson H."/>
            <person name="Liu J.C."/>
            <person name="Stephenson M.J."/>
            <person name="Martin A.C."/>
            <person name="Owen C."/>
            <person name="Harkess A."/>
            <person name="Leebens-Mack J."/>
            <person name="Jimenez L.E."/>
            <person name="Osbourn A."/>
            <person name="Sattely E.S."/>
        </authorList>
    </citation>
    <scope>NUCLEOTIDE SEQUENCE [LARGE SCALE GENOMIC DNA]</scope>
    <source>
        <strain evidence="2">cv. JPN11</strain>
        <tissue evidence="1">Leaf</tissue>
    </source>
</reference>
<comment type="caution">
    <text evidence="1">The sequence shown here is derived from an EMBL/GenBank/DDBJ whole genome shotgun (WGS) entry which is preliminary data.</text>
</comment>
<sequence length="369" mass="42790">MEDETREIKKERRIDKVDIISSLPEPLLQHIMSFLPFKQVVQTSVLSKVWRQAWFSFPILEFDEFMINSSREKKAFPIRPYWEQILQSRHRNMVGVRKMTLKTYSRTGDSELADRCATYAIENNVKELVLQINQISSMWYNLPPIVLRSKSINVLKLAGCKLELPRSDLKLSLRKLCLHNVHVDDDVINNVFLRCGFIEDVEVIKCQGFKRLKLYGLSKLSKITLYNNDDLRHLKIDSLNANSSLCIRSNMPYELDICKRLTSLSLSGTNRIDSISFTEEWLCTNIYRLPLLEKLSISHFSNIERMKISSCRLKSLEISVCIKLVEVRFETPNLSRFSYAGDVIISFSSSAALTLSETHLFFVCFNIDP</sequence>
<proteinExistence type="predicted"/>
<keyword evidence="2" id="KW-1185">Reference proteome</keyword>
<name>A0ACC1Y6A8_MELAZ</name>
<dbReference type="EMBL" id="CM051398">
    <property type="protein sequence ID" value="KAJ4718652.1"/>
    <property type="molecule type" value="Genomic_DNA"/>
</dbReference>
<evidence type="ECO:0000313" key="1">
    <source>
        <dbReference type="EMBL" id="KAJ4718652.1"/>
    </source>
</evidence>
<protein>
    <submittedName>
        <fullName evidence="1">F-box/LRR-repeat protein</fullName>
    </submittedName>
</protein>
<gene>
    <name evidence="1" type="ORF">OWV82_010304</name>
</gene>
<dbReference type="Proteomes" id="UP001164539">
    <property type="component" value="Chromosome 5"/>
</dbReference>
<evidence type="ECO:0000313" key="2">
    <source>
        <dbReference type="Proteomes" id="UP001164539"/>
    </source>
</evidence>